<reference evidence="8 9" key="1">
    <citation type="submission" date="2018-11" db="EMBL/GenBank/DDBJ databases">
        <title>Novel bacteria species description.</title>
        <authorList>
            <person name="Han J.-H."/>
        </authorList>
    </citation>
    <scope>NUCLEOTIDE SEQUENCE [LARGE SCALE GENOMIC DNA]</scope>
    <source>
        <strain evidence="8 9">KCTC23259</strain>
    </source>
</reference>
<dbReference type="SUPFAM" id="SSF46929">
    <property type="entry name" value="DNA helicase RuvA subunit, C-terminal domain"/>
    <property type="match status" value="1"/>
</dbReference>
<dbReference type="GO" id="GO:0009378">
    <property type="term" value="F:four-way junction helicase activity"/>
    <property type="evidence" value="ECO:0007669"/>
    <property type="project" value="InterPro"/>
</dbReference>
<feature type="domain" description="Helix-hairpin-helix DNA-binding motif class 1" evidence="7">
    <location>
        <begin position="73"/>
        <end position="92"/>
    </location>
</feature>
<dbReference type="RefSeq" id="WP_255039520.1">
    <property type="nucleotide sequence ID" value="NZ_RJUF01000193.1"/>
</dbReference>
<evidence type="ECO:0000256" key="6">
    <source>
        <dbReference type="HAMAP-Rule" id="MF_00031"/>
    </source>
</evidence>
<dbReference type="SUPFAM" id="SSF50249">
    <property type="entry name" value="Nucleic acid-binding proteins"/>
    <property type="match status" value="1"/>
</dbReference>
<comment type="similarity">
    <text evidence="6">Belongs to the RuvA family.</text>
</comment>
<dbReference type="GO" id="GO:0000400">
    <property type="term" value="F:four-way junction DNA binding"/>
    <property type="evidence" value="ECO:0007669"/>
    <property type="project" value="UniProtKB-UniRule"/>
</dbReference>
<dbReference type="InterPro" id="IPR012340">
    <property type="entry name" value="NA-bd_OB-fold"/>
</dbReference>
<comment type="domain">
    <text evidence="6">Has three domains with a flexible linker between the domains II and III and assumes an 'L' shape. Domain III is highly mobile and contacts RuvB.</text>
</comment>
<evidence type="ECO:0000313" key="9">
    <source>
        <dbReference type="Proteomes" id="UP001204144"/>
    </source>
</evidence>
<dbReference type="SMART" id="SM00278">
    <property type="entry name" value="HhH1"/>
    <property type="match status" value="2"/>
</dbReference>
<evidence type="ECO:0000256" key="2">
    <source>
        <dbReference type="ARBA" id="ARBA00022763"/>
    </source>
</evidence>
<sequence length="197" mass="21590">MIAYLKGKLVEKEPTHVILEVAGIGYWVKISLQTYSALQNTTENCLLHTVQIIREDSHQLFGFFTKDEKELFENLISVSGIGPSIALVFLSSMNSIEIKQAIISEDVKTIQNIKGIGAKTAQRAVIELKDKLKKDIIAEGINPTMFASANHTLRSEALSALVTLGIPKAAAEKSVDTILKRSGGDISLEELIKLSLR</sequence>
<dbReference type="GO" id="GO:0006310">
    <property type="term" value="P:DNA recombination"/>
    <property type="evidence" value="ECO:0007669"/>
    <property type="project" value="UniProtKB-UniRule"/>
</dbReference>
<accession>A0AAE3KVA2</accession>
<name>A0AAE3KVA2_9BACT</name>
<dbReference type="GO" id="GO:0005737">
    <property type="term" value="C:cytoplasm"/>
    <property type="evidence" value="ECO:0007669"/>
    <property type="project" value="UniProtKB-SubCell"/>
</dbReference>
<proteinExistence type="inferred from homology"/>
<dbReference type="GO" id="GO:0006281">
    <property type="term" value="P:DNA repair"/>
    <property type="evidence" value="ECO:0007669"/>
    <property type="project" value="UniProtKB-UniRule"/>
</dbReference>
<dbReference type="Pfam" id="PF07499">
    <property type="entry name" value="RuvA_C"/>
    <property type="match status" value="1"/>
</dbReference>
<dbReference type="Pfam" id="PF14520">
    <property type="entry name" value="HHH_5"/>
    <property type="match status" value="1"/>
</dbReference>
<organism evidence="8 9">
    <name type="scientific">Lacihabitans soyangensis</name>
    <dbReference type="NCBI Taxonomy" id="869394"/>
    <lineage>
        <taxon>Bacteria</taxon>
        <taxon>Pseudomonadati</taxon>
        <taxon>Bacteroidota</taxon>
        <taxon>Cytophagia</taxon>
        <taxon>Cytophagales</taxon>
        <taxon>Leadbetterellaceae</taxon>
        <taxon>Lacihabitans</taxon>
    </lineage>
</organism>
<dbReference type="Gene3D" id="2.40.50.140">
    <property type="entry name" value="Nucleic acid-binding proteins"/>
    <property type="match status" value="1"/>
</dbReference>
<evidence type="ECO:0000256" key="1">
    <source>
        <dbReference type="ARBA" id="ARBA00022490"/>
    </source>
</evidence>
<feature type="region of interest" description="Domain I" evidence="6">
    <location>
        <begin position="1"/>
        <end position="64"/>
    </location>
</feature>
<evidence type="ECO:0000256" key="4">
    <source>
        <dbReference type="ARBA" id="ARBA00023172"/>
    </source>
</evidence>
<comment type="subcellular location">
    <subcellularLocation>
        <location evidence="6">Cytoplasm</location>
    </subcellularLocation>
</comment>
<protein>
    <recommendedName>
        <fullName evidence="6">Holliday junction branch migration complex subunit RuvA</fullName>
    </recommendedName>
</protein>
<comment type="function">
    <text evidence="6">The RuvA-RuvB-RuvC complex processes Holliday junction (HJ) DNA during genetic recombination and DNA repair, while the RuvA-RuvB complex plays an important role in the rescue of blocked DNA replication forks via replication fork reversal (RFR). RuvA specifically binds to HJ cruciform DNA, conferring on it an open structure. The RuvB hexamer acts as an ATP-dependent pump, pulling dsDNA into and through the RuvAB complex. HJ branch migration allows RuvC to scan DNA until it finds its consensus sequence, where it cleaves and resolves the cruciform DNA.</text>
</comment>
<keyword evidence="4 6" id="KW-0233">DNA recombination</keyword>
<dbReference type="GO" id="GO:0005524">
    <property type="term" value="F:ATP binding"/>
    <property type="evidence" value="ECO:0007669"/>
    <property type="project" value="InterPro"/>
</dbReference>
<dbReference type="Gene3D" id="1.10.8.10">
    <property type="entry name" value="DNA helicase RuvA subunit, C-terminal domain"/>
    <property type="match status" value="1"/>
</dbReference>
<dbReference type="InterPro" id="IPR011114">
    <property type="entry name" value="RuvA_C"/>
</dbReference>
<keyword evidence="2 6" id="KW-0227">DNA damage</keyword>
<dbReference type="EMBL" id="RJUF01000193">
    <property type="protein sequence ID" value="MCP9765819.1"/>
    <property type="molecule type" value="Genomic_DNA"/>
</dbReference>
<comment type="caution">
    <text evidence="6">Lacks conserved residue(s) required for the propagation of feature annotation.</text>
</comment>
<comment type="caution">
    <text evidence="8">The sequence shown here is derived from an EMBL/GenBank/DDBJ whole genome shotgun (WGS) entry which is preliminary data.</text>
</comment>
<dbReference type="Gene3D" id="1.10.150.20">
    <property type="entry name" value="5' to 3' exonuclease, C-terminal subdomain"/>
    <property type="match status" value="1"/>
</dbReference>
<feature type="domain" description="Helix-hairpin-helix DNA-binding motif class 1" evidence="7">
    <location>
        <begin position="108"/>
        <end position="127"/>
    </location>
</feature>
<dbReference type="CDD" id="cd14332">
    <property type="entry name" value="UBA_RuvA_C"/>
    <property type="match status" value="1"/>
</dbReference>
<dbReference type="AlphaFoldDB" id="A0AAE3KVA2"/>
<dbReference type="Pfam" id="PF01330">
    <property type="entry name" value="RuvA_N"/>
    <property type="match status" value="1"/>
</dbReference>
<dbReference type="InterPro" id="IPR036267">
    <property type="entry name" value="RuvA_C_sf"/>
</dbReference>
<dbReference type="InterPro" id="IPR000085">
    <property type="entry name" value="RuvA"/>
</dbReference>
<dbReference type="NCBIfam" id="TIGR00084">
    <property type="entry name" value="ruvA"/>
    <property type="match status" value="1"/>
</dbReference>
<keyword evidence="3 6" id="KW-0238">DNA-binding</keyword>
<dbReference type="HAMAP" id="MF_00031">
    <property type="entry name" value="DNA_HJ_migration_RuvA"/>
    <property type="match status" value="1"/>
</dbReference>
<evidence type="ECO:0000259" key="7">
    <source>
        <dbReference type="SMART" id="SM00278"/>
    </source>
</evidence>
<evidence type="ECO:0000256" key="5">
    <source>
        <dbReference type="ARBA" id="ARBA00023204"/>
    </source>
</evidence>
<dbReference type="GO" id="GO:0048476">
    <property type="term" value="C:Holliday junction resolvase complex"/>
    <property type="evidence" value="ECO:0007669"/>
    <property type="project" value="UniProtKB-UniRule"/>
</dbReference>
<keyword evidence="9" id="KW-1185">Reference proteome</keyword>
<keyword evidence="5 6" id="KW-0234">DNA repair</keyword>
<evidence type="ECO:0000313" key="8">
    <source>
        <dbReference type="EMBL" id="MCP9765819.1"/>
    </source>
</evidence>
<dbReference type="GO" id="GO:0009379">
    <property type="term" value="C:Holliday junction helicase complex"/>
    <property type="evidence" value="ECO:0007669"/>
    <property type="project" value="InterPro"/>
</dbReference>
<dbReference type="InterPro" id="IPR010994">
    <property type="entry name" value="RuvA_2-like"/>
</dbReference>
<dbReference type="InterPro" id="IPR003583">
    <property type="entry name" value="Hlx-hairpin-Hlx_DNA-bd_motif"/>
</dbReference>
<gene>
    <name evidence="6 8" type="primary">ruvA</name>
    <name evidence="8" type="ORF">EGI31_23030</name>
</gene>
<feature type="region of interest" description="Domain III" evidence="6">
    <location>
        <begin position="149"/>
        <end position="197"/>
    </location>
</feature>
<keyword evidence="1 6" id="KW-0963">Cytoplasm</keyword>
<comment type="subunit">
    <text evidence="6">Homotetramer. Forms an RuvA(8)-RuvB(12)-Holliday junction (HJ) complex. HJ DNA is sandwiched between 2 RuvA tetramers; dsDNA enters through RuvA and exits via RuvB. An RuvB hexamer assembles on each DNA strand where it exits the tetramer. Each RuvB hexamer is contacted by two RuvA subunits (via domain III) on 2 adjacent RuvB subunits; this complex drives branch migration. In the full resolvosome a probable DNA-RuvA(4)-RuvB(12)-RuvC(2) complex forms which resolves the HJ.</text>
</comment>
<dbReference type="InterPro" id="IPR013849">
    <property type="entry name" value="DNA_helicase_Holl-junc_RuvA_I"/>
</dbReference>
<dbReference type="Proteomes" id="UP001204144">
    <property type="component" value="Unassembled WGS sequence"/>
</dbReference>
<dbReference type="SUPFAM" id="SSF47781">
    <property type="entry name" value="RuvA domain 2-like"/>
    <property type="match status" value="1"/>
</dbReference>
<evidence type="ECO:0000256" key="3">
    <source>
        <dbReference type="ARBA" id="ARBA00023125"/>
    </source>
</evidence>